<gene>
    <name evidence="5" type="ORF">KAF25_003907</name>
</gene>
<keyword evidence="1" id="KW-0539">Nucleus</keyword>
<organism evidence="5 6">
    <name type="scientific">Fusarium avenaceum</name>
    <dbReference type="NCBI Taxonomy" id="40199"/>
    <lineage>
        <taxon>Eukaryota</taxon>
        <taxon>Fungi</taxon>
        <taxon>Dikarya</taxon>
        <taxon>Ascomycota</taxon>
        <taxon>Pezizomycotina</taxon>
        <taxon>Sordariomycetes</taxon>
        <taxon>Hypocreomycetidae</taxon>
        <taxon>Hypocreales</taxon>
        <taxon>Nectriaceae</taxon>
        <taxon>Fusarium</taxon>
        <taxon>Fusarium tricinctum species complex</taxon>
    </lineage>
</organism>
<evidence type="ECO:0000256" key="3">
    <source>
        <dbReference type="SAM" id="MobiDB-lite"/>
    </source>
</evidence>
<dbReference type="AlphaFoldDB" id="A0A9P7GY81"/>
<dbReference type="EMBL" id="JAGPUO010000028">
    <property type="protein sequence ID" value="KAG5655570.1"/>
    <property type="molecule type" value="Genomic_DNA"/>
</dbReference>
<dbReference type="GO" id="GO:0030170">
    <property type="term" value="F:pyridoxal phosphate binding"/>
    <property type="evidence" value="ECO:0007669"/>
    <property type="project" value="InterPro"/>
</dbReference>
<sequence length="876" mass="97573">MRECTDRRIPCHGYGSKPAWMDGSSAEHEELERIKRAVKQNLKKIRKAPRSRNLGRCVAVRVSPEGRAPSETPPTPEVTELSTSSLLEQALDHGFNNLDSIDAGSRPTLTPRPMQEKEATRPFSPSQDLTPPRVLPPRLASLIMYYLDHVFVWQFPYFIPRSCLGNRSWLLVFLTNGGSLSYAALALATLHREASYRNRSYNQEAFELHSKALRELRKLSQHTEAETLLGDLPRLAEFVAASLTLISFEVFNGAEYDWIPHLDAVTAVLAMHSPEALLRTPSSPGHTSPYPTSDGLADDPHQSQIGFHFLVAEALWHDILACATTGRVPRIPYRQWLEGTGLEMATLMGCYNWVMVAIGDLAHLQAWKKEMRQQERLSVPELVRKGQRIDKRLQDGINELKQTAKVGGGIRSNMQPAPWVSHIFAIASLVLSSTIVSGPWASLPEVRDAISESVIVLKNWPQAIPLRGLVWPLYIIGCMAEANLQDFFESMLSSVLEESGGFGNSGTFERMPIEIESPEEYGYDKIKYNLSESSVTDQTLESLDLKIPNLTLLYNEHRGETKLRKLIADDAGVSADDVLITSGAAGALFIITTSQLGSTPDSERNHLVVVRPNYATNLETPKAVGCDISYIDVTFESGFQPNMDEIEAAIKLNTRLVSVTCPHNPTGSTLSREALDRLVAITKKKEVLLLVDETYRDIAFAEKLPVAASLGDHVLSVCSLSKSFGMPGVRIGWLISTNKTLQETFLAAKEQISISGSVINEWIAIDVLTRRKKILSDTTYEMRVRLQMVETWIESEELLEWVKPTGGVVCFPRIKEEPKGGFLAFYSRLLNKHATYVGPGHWFELSDSFFRLGYGWPTREELEGGMKAISAALRAN</sequence>
<dbReference type="Proteomes" id="UP000782241">
    <property type="component" value="Unassembled WGS sequence"/>
</dbReference>
<dbReference type="InterPro" id="IPR021858">
    <property type="entry name" value="Fun_TF"/>
</dbReference>
<accession>A0A9P7GY81</accession>
<keyword evidence="2" id="KW-0175">Coiled coil</keyword>
<proteinExistence type="predicted"/>
<protein>
    <recommendedName>
        <fullName evidence="4">Aminotransferase class I/classII large domain-containing protein</fullName>
    </recommendedName>
</protein>
<evidence type="ECO:0000256" key="1">
    <source>
        <dbReference type="ARBA" id="ARBA00023242"/>
    </source>
</evidence>
<name>A0A9P7GY81_9HYPO</name>
<dbReference type="InterPro" id="IPR015424">
    <property type="entry name" value="PyrdxlP-dep_Trfase"/>
</dbReference>
<feature type="region of interest" description="Disordered" evidence="3">
    <location>
        <begin position="62"/>
        <end position="83"/>
    </location>
</feature>
<dbReference type="Gene3D" id="3.40.640.10">
    <property type="entry name" value="Type I PLP-dependent aspartate aminotransferase-like (Major domain)"/>
    <property type="match status" value="1"/>
</dbReference>
<comment type="caution">
    <text evidence="5">The sequence shown here is derived from an EMBL/GenBank/DDBJ whole genome shotgun (WGS) entry which is preliminary data.</text>
</comment>
<evidence type="ECO:0000259" key="4">
    <source>
        <dbReference type="Pfam" id="PF00155"/>
    </source>
</evidence>
<dbReference type="InterPro" id="IPR015422">
    <property type="entry name" value="PyrdxlP-dep_Trfase_small"/>
</dbReference>
<dbReference type="Pfam" id="PF00155">
    <property type="entry name" value="Aminotran_1_2"/>
    <property type="match status" value="1"/>
</dbReference>
<evidence type="ECO:0000256" key="2">
    <source>
        <dbReference type="SAM" id="Coils"/>
    </source>
</evidence>
<evidence type="ECO:0000313" key="6">
    <source>
        <dbReference type="Proteomes" id="UP000782241"/>
    </source>
</evidence>
<keyword evidence="6" id="KW-1185">Reference proteome</keyword>
<dbReference type="PANTHER" id="PTHR43510">
    <property type="entry name" value="AMINOTRANSFERASE FUNCTION, HYPOTHETICAL (EUROFUNG)"/>
    <property type="match status" value="1"/>
</dbReference>
<feature type="domain" description="Aminotransferase class I/classII large" evidence="4">
    <location>
        <begin position="550"/>
        <end position="869"/>
    </location>
</feature>
<dbReference type="InterPro" id="IPR004839">
    <property type="entry name" value="Aminotransferase_I/II_large"/>
</dbReference>
<dbReference type="PANTHER" id="PTHR43510:SF1">
    <property type="entry name" value="AMINOTRANSFERASE FUNCTION, HYPOTHETICAL (EUROFUNG)"/>
    <property type="match status" value="1"/>
</dbReference>
<dbReference type="Pfam" id="PF11951">
    <property type="entry name" value="Fungal_trans_2"/>
    <property type="match status" value="1"/>
</dbReference>
<dbReference type="CDD" id="cd00609">
    <property type="entry name" value="AAT_like"/>
    <property type="match status" value="1"/>
</dbReference>
<dbReference type="InterPro" id="IPR015421">
    <property type="entry name" value="PyrdxlP-dep_Trfase_major"/>
</dbReference>
<dbReference type="SUPFAM" id="SSF53383">
    <property type="entry name" value="PLP-dependent transferases"/>
    <property type="match status" value="1"/>
</dbReference>
<feature type="region of interest" description="Disordered" evidence="3">
    <location>
        <begin position="98"/>
        <end position="131"/>
    </location>
</feature>
<reference evidence="5" key="1">
    <citation type="submission" date="2021-04" db="EMBL/GenBank/DDBJ databases">
        <title>Draft genome of Fusarium avenaceum strain F156N33, isolated from an atmospheric sample in Virginia.</title>
        <authorList>
            <person name="Yang S."/>
            <person name="Vinatzer B.A."/>
            <person name="Coleman J."/>
        </authorList>
    </citation>
    <scope>NUCLEOTIDE SEQUENCE</scope>
    <source>
        <strain evidence="5">F156N33</strain>
    </source>
</reference>
<evidence type="ECO:0000313" key="5">
    <source>
        <dbReference type="EMBL" id="KAG5655570.1"/>
    </source>
</evidence>
<dbReference type="Gene3D" id="3.90.1150.10">
    <property type="entry name" value="Aspartate Aminotransferase, domain 1"/>
    <property type="match status" value="1"/>
</dbReference>
<feature type="coiled-coil region" evidence="2">
    <location>
        <begin position="21"/>
        <end position="48"/>
    </location>
</feature>